<name>A0AAD3H8B9_9STRA</name>
<evidence type="ECO:0000313" key="1">
    <source>
        <dbReference type="EMBL" id="GFH53941.1"/>
    </source>
</evidence>
<gene>
    <name evidence="1" type="ORF">CTEN210_10417</name>
</gene>
<dbReference type="EMBL" id="BLLK01000047">
    <property type="protein sequence ID" value="GFH53941.1"/>
    <property type="molecule type" value="Genomic_DNA"/>
</dbReference>
<dbReference type="Proteomes" id="UP001054902">
    <property type="component" value="Unassembled WGS sequence"/>
</dbReference>
<keyword evidence="2" id="KW-1185">Reference proteome</keyword>
<accession>A0AAD3H8B9</accession>
<sequence>MLAQTSAIVISPMPLVSFPKRSVAYTPDSDPVRESLYFISRVQEATVQQERFVRRATDQQALKNKMKLTLLLIEKNYRLLDQITYCSTLVPSEHLVEATEAGNIAAEELQSAIDYVRSELKSGPMTQAQKDYITDALTTTREQLFVFLDFMPQDKLEGARTRIEEENKMNVEEFDGDEDAGVYNMPALPWKNRQK</sequence>
<proteinExistence type="predicted"/>
<dbReference type="AlphaFoldDB" id="A0AAD3H8B9"/>
<comment type="caution">
    <text evidence="1">The sequence shown here is derived from an EMBL/GenBank/DDBJ whole genome shotgun (WGS) entry which is preliminary data.</text>
</comment>
<evidence type="ECO:0000313" key="2">
    <source>
        <dbReference type="Proteomes" id="UP001054902"/>
    </source>
</evidence>
<organism evidence="1 2">
    <name type="scientific">Chaetoceros tenuissimus</name>
    <dbReference type="NCBI Taxonomy" id="426638"/>
    <lineage>
        <taxon>Eukaryota</taxon>
        <taxon>Sar</taxon>
        <taxon>Stramenopiles</taxon>
        <taxon>Ochrophyta</taxon>
        <taxon>Bacillariophyta</taxon>
        <taxon>Coscinodiscophyceae</taxon>
        <taxon>Chaetocerotophycidae</taxon>
        <taxon>Chaetocerotales</taxon>
        <taxon>Chaetocerotaceae</taxon>
        <taxon>Chaetoceros</taxon>
    </lineage>
</organism>
<reference evidence="1 2" key="1">
    <citation type="journal article" date="2021" name="Sci. Rep.">
        <title>The genome of the diatom Chaetoceros tenuissimus carries an ancient integrated fragment of an extant virus.</title>
        <authorList>
            <person name="Hongo Y."/>
            <person name="Kimura K."/>
            <person name="Takaki Y."/>
            <person name="Yoshida Y."/>
            <person name="Baba S."/>
            <person name="Kobayashi G."/>
            <person name="Nagasaki K."/>
            <person name="Hano T."/>
            <person name="Tomaru Y."/>
        </authorList>
    </citation>
    <scope>NUCLEOTIDE SEQUENCE [LARGE SCALE GENOMIC DNA]</scope>
    <source>
        <strain evidence="1 2">NIES-3715</strain>
    </source>
</reference>
<protein>
    <submittedName>
        <fullName evidence="1">Uncharacterized protein</fullName>
    </submittedName>
</protein>